<dbReference type="PANTHER" id="PTHR43406:SF1">
    <property type="entry name" value="TRYPTOPHAN SYNTHASE ALPHA CHAIN, CHLOROPLASTIC"/>
    <property type="match status" value="1"/>
</dbReference>
<evidence type="ECO:0000256" key="7">
    <source>
        <dbReference type="ARBA" id="ARBA00023239"/>
    </source>
</evidence>
<evidence type="ECO:0000256" key="9">
    <source>
        <dbReference type="HAMAP-Rule" id="MF_00131"/>
    </source>
</evidence>
<reference evidence="11" key="1">
    <citation type="submission" date="2016-05" db="EMBL/GenBank/DDBJ databases">
        <title>Microbial consortia oxidize butane by reversing methanogenesis.</title>
        <authorList>
            <person name="Laso-Perez R."/>
            <person name="Richter M."/>
            <person name="Wegener G."/>
            <person name="Musat F."/>
        </authorList>
    </citation>
    <scope>NUCLEOTIDE SEQUENCE [LARGE SCALE GENOMIC DNA]</scope>
    <source>
        <strain evidence="11">BOX2</strain>
    </source>
</reference>
<comment type="similarity">
    <text evidence="9 10">Belongs to the TrpA family.</text>
</comment>
<keyword evidence="6 9" id="KW-0057">Aromatic amino acid biosynthesis</keyword>
<dbReference type="GO" id="GO:0005829">
    <property type="term" value="C:cytosol"/>
    <property type="evidence" value="ECO:0007669"/>
    <property type="project" value="TreeGrafter"/>
</dbReference>
<dbReference type="FunFam" id="3.20.20.70:FF:000037">
    <property type="entry name" value="Tryptophan synthase alpha chain"/>
    <property type="match status" value="1"/>
</dbReference>
<dbReference type="PROSITE" id="PS00167">
    <property type="entry name" value="TRP_SYNTHASE_ALPHA"/>
    <property type="match status" value="1"/>
</dbReference>
<dbReference type="Pfam" id="PF00290">
    <property type="entry name" value="Trp_syntA"/>
    <property type="match status" value="1"/>
</dbReference>
<dbReference type="Gene3D" id="3.20.20.70">
    <property type="entry name" value="Aldolase class I"/>
    <property type="match status" value="1"/>
</dbReference>
<accession>A0A1F2PDU2</accession>
<dbReference type="AlphaFoldDB" id="A0A1F2PDU2"/>
<keyword evidence="4 9" id="KW-0028">Amino-acid biosynthesis</keyword>
<dbReference type="EMBL" id="LYOS01000001">
    <property type="protein sequence ID" value="OFV68816.1"/>
    <property type="molecule type" value="Genomic_DNA"/>
</dbReference>
<organism evidence="11 12">
    <name type="scientific">Candidatus Syntropharchaeum caldarium</name>
    <dbReference type="NCBI Taxonomy" id="1838285"/>
    <lineage>
        <taxon>Archaea</taxon>
        <taxon>Methanobacteriati</taxon>
        <taxon>Methanobacteriota</taxon>
        <taxon>Stenosarchaea group</taxon>
        <taxon>Methanomicrobia</taxon>
        <taxon>Methanosarcinales</taxon>
        <taxon>ANME-2 cluster</taxon>
        <taxon>Candidatus Syntropharchaeum</taxon>
    </lineage>
</organism>
<dbReference type="CDD" id="cd04724">
    <property type="entry name" value="Tryptophan_synthase_alpha"/>
    <property type="match status" value="1"/>
</dbReference>
<dbReference type="InterPro" id="IPR002028">
    <property type="entry name" value="Trp_synthase_suA"/>
</dbReference>
<evidence type="ECO:0000256" key="10">
    <source>
        <dbReference type="RuleBase" id="RU003662"/>
    </source>
</evidence>
<gene>
    <name evidence="9" type="primary">trpA</name>
    <name evidence="11" type="ORF">SCAL_000492</name>
</gene>
<dbReference type="EC" id="4.2.1.20" evidence="9"/>
<dbReference type="UniPathway" id="UPA00035">
    <property type="reaction ID" value="UER00044"/>
</dbReference>
<evidence type="ECO:0000256" key="3">
    <source>
        <dbReference type="ARBA" id="ARBA00011270"/>
    </source>
</evidence>
<keyword evidence="12" id="KW-1185">Reference proteome</keyword>
<comment type="function">
    <text evidence="1 9">The alpha subunit is responsible for the aldol cleavage of indoleglycerol phosphate to indole and glyceraldehyde 3-phosphate.</text>
</comment>
<name>A0A1F2PDU2_9EURY</name>
<evidence type="ECO:0000256" key="1">
    <source>
        <dbReference type="ARBA" id="ARBA00003365"/>
    </source>
</evidence>
<comment type="catalytic activity">
    <reaction evidence="8 9">
        <text>(1S,2R)-1-C-(indol-3-yl)glycerol 3-phosphate + L-serine = D-glyceraldehyde 3-phosphate + L-tryptophan + H2O</text>
        <dbReference type="Rhea" id="RHEA:10532"/>
        <dbReference type="ChEBI" id="CHEBI:15377"/>
        <dbReference type="ChEBI" id="CHEBI:33384"/>
        <dbReference type="ChEBI" id="CHEBI:57912"/>
        <dbReference type="ChEBI" id="CHEBI:58866"/>
        <dbReference type="ChEBI" id="CHEBI:59776"/>
        <dbReference type="EC" id="4.2.1.20"/>
    </reaction>
</comment>
<evidence type="ECO:0000313" key="12">
    <source>
        <dbReference type="Proteomes" id="UP000186940"/>
    </source>
</evidence>
<dbReference type="NCBIfam" id="TIGR00262">
    <property type="entry name" value="trpA"/>
    <property type="match status" value="1"/>
</dbReference>
<dbReference type="GO" id="GO:0004834">
    <property type="term" value="F:tryptophan synthase activity"/>
    <property type="evidence" value="ECO:0007669"/>
    <property type="project" value="UniProtKB-UniRule"/>
</dbReference>
<evidence type="ECO:0000256" key="8">
    <source>
        <dbReference type="ARBA" id="ARBA00049047"/>
    </source>
</evidence>
<dbReference type="STRING" id="1838285.SCAL_000492"/>
<dbReference type="InterPro" id="IPR018204">
    <property type="entry name" value="Trp_synthase_alpha_AS"/>
</dbReference>
<proteinExistence type="inferred from homology"/>
<sequence length="262" mass="28398">MSISETFNELEGKGALIGYITCGDPNLEMSLRIAKTVAEEVDIIELGIPFSDPIADGATIQAASDRALKSGIRVDDCFRIASEIKGTTKVFMTYYNIILQRGIDKFLSDCVDAGVSGLIAPDIPIEESGDLLRASEKYGIDLIFVVAPTTDDDRMNRIIEDTRGFLYVVSHLGVTGARENLDRSTVEFIKHVRKIADGRIPIAVGFGVSTPKHVEEVIKAGADGAIVGSAIINVASEGMGDEKDFERLRAFVQDLRRAAHHA</sequence>
<evidence type="ECO:0000313" key="11">
    <source>
        <dbReference type="EMBL" id="OFV68816.1"/>
    </source>
</evidence>
<dbReference type="PANTHER" id="PTHR43406">
    <property type="entry name" value="TRYPTOPHAN SYNTHASE, ALPHA CHAIN"/>
    <property type="match status" value="1"/>
</dbReference>
<feature type="active site" description="Proton acceptor" evidence="9">
    <location>
        <position position="45"/>
    </location>
</feature>
<dbReference type="HAMAP" id="MF_00131">
    <property type="entry name" value="Trp_synth_alpha"/>
    <property type="match status" value="1"/>
</dbReference>
<evidence type="ECO:0000256" key="5">
    <source>
        <dbReference type="ARBA" id="ARBA00022822"/>
    </source>
</evidence>
<keyword evidence="5 9" id="KW-0822">Tryptophan biosynthesis</keyword>
<feature type="active site" description="Proton acceptor" evidence="9">
    <location>
        <position position="56"/>
    </location>
</feature>
<evidence type="ECO:0000256" key="6">
    <source>
        <dbReference type="ARBA" id="ARBA00023141"/>
    </source>
</evidence>
<dbReference type="InterPro" id="IPR011060">
    <property type="entry name" value="RibuloseP-bd_barrel"/>
</dbReference>
<comment type="subunit">
    <text evidence="3 9">Tetramer of two alpha and two beta chains.</text>
</comment>
<dbReference type="SUPFAM" id="SSF51366">
    <property type="entry name" value="Ribulose-phoshate binding barrel"/>
    <property type="match status" value="1"/>
</dbReference>
<evidence type="ECO:0000256" key="2">
    <source>
        <dbReference type="ARBA" id="ARBA00004733"/>
    </source>
</evidence>
<evidence type="ECO:0000256" key="4">
    <source>
        <dbReference type="ARBA" id="ARBA00022605"/>
    </source>
</evidence>
<dbReference type="Proteomes" id="UP000186940">
    <property type="component" value="Unassembled WGS sequence"/>
</dbReference>
<comment type="caution">
    <text evidence="11">The sequence shown here is derived from an EMBL/GenBank/DDBJ whole genome shotgun (WGS) entry which is preliminary data.</text>
</comment>
<dbReference type="InterPro" id="IPR013785">
    <property type="entry name" value="Aldolase_TIM"/>
</dbReference>
<keyword evidence="7 9" id="KW-0456">Lyase</keyword>
<protein>
    <recommendedName>
        <fullName evidence="9">Tryptophan synthase alpha chain</fullName>
        <ecNumber evidence="9">4.2.1.20</ecNumber>
    </recommendedName>
</protein>
<dbReference type="PATRIC" id="fig|1838285.3.peg.499"/>
<comment type="pathway">
    <text evidence="2 9">Amino-acid biosynthesis; L-tryptophan biosynthesis; L-tryptophan from chorismate: step 5/5.</text>
</comment>